<protein>
    <recommendedName>
        <fullName evidence="8">Major facilitator superfamily (MFS) profile domain-containing protein</fullName>
    </recommendedName>
</protein>
<evidence type="ECO:0000256" key="7">
    <source>
        <dbReference type="SAM" id="Phobius"/>
    </source>
</evidence>
<evidence type="ECO:0000256" key="2">
    <source>
        <dbReference type="ARBA" id="ARBA00022448"/>
    </source>
</evidence>
<feature type="transmembrane region" description="Helical" evidence="7">
    <location>
        <begin position="287"/>
        <end position="306"/>
    </location>
</feature>
<dbReference type="OrthoDB" id="4139357at2759"/>
<reference evidence="10" key="1">
    <citation type="journal article" date="2014" name="Science">
        <title>The coffee genome provides insight into the convergent evolution of caffeine biosynthesis.</title>
        <authorList>
            <person name="Denoeud F."/>
            <person name="Carretero-Paulet L."/>
            <person name="Dereeper A."/>
            <person name="Droc G."/>
            <person name="Guyot R."/>
            <person name="Pietrella M."/>
            <person name="Zheng C."/>
            <person name="Alberti A."/>
            <person name="Anthony F."/>
            <person name="Aprea G."/>
            <person name="Aury J.M."/>
            <person name="Bento P."/>
            <person name="Bernard M."/>
            <person name="Bocs S."/>
            <person name="Campa C."/>
            <person name="Cenci A."/>
            <person name="Combes M.C."/>
            <person name="Crouzillat D."/>
            <person name="Da Silva C."/>
            <person name="Daddiego L."/>
            <person name="De Bellis F."/>
            <person name="Dussert S."/>
            <person name="Garsmeur O."/>
            <person name="Gayraud T."/>
            <person name="Guignon V."/>
            <person name="Jahn K."/>
            <person name="Jamilloux V."/>
            <person name="Joet T."/>
            <person name="Labadie K."/>
            <person name="Lan T."/>
            <person name="Leclercq J."/>
            <person name="Lepelley M."/>
            <person name="Leroy T."/>
            <person name="Li L.T."/>
            <person name="Librado P."/>
            <person name="Lopez L."/>
            <person name="Munoz A."/>
            <person name="Noel B."/>
            <person name="Pallavicini A."/>
            <person name="Perrotta G."/>
            <person name="Poncet V."/>
            <person name="Pot D."/>
            <person name="Priyono X."/>
            <person name="Rigoreau M."/>
            <person name="Rouard M."/>
            <person name="Rozas J."/>
            <person name="Tranchant-Dubreuil C."/>
            <person name="VanBuren R."/>
            <person name="Zhang Q."/>
            <person name="Andrade A.C."/>
            <person name="Argout X."/>
            <person name="Bertrand B."/>
            <person name="de Kochko A."/>
            <person name="Graziosi G."/>
            <person name="Henry R.J."/>
            <person name="Jayarama X."/>
            <person name="Ming R."/>
            <person name="Nagai C."/>
            <person name="Rounsley S."/>
            <person name="Sankoff D."/>
            <person name="Giuliano G."/>
            <person name="Albert V.A."/>
            <person name="Wincker P."/>
            <person name="Lashermes P."/>
        </authorList>
    </citation>
    <scope>NUCLEOTIDE SEQUENCE [LARGE SCALE GENOMIC DNA]</scope>
    <source>
        <strain evidence="10">cv. DH200-94</strain>
    </source>
</reference>
<dbReference type="Gramene" id="CDP14260">
    <property type="protein sequence ID" value="CDP14260"/>
    <property type="gene ID" value="GSCOC_T00040552001"/>
</dbReference>
<dbReference type="InterPro" id="IPR036259">
    <property type="entry name" value="MFS_trans_sf"/>
</dbReference>
<dbReference type="InterPro" id="IPR020846">
    <property type="entry name" value="MFS_dom"/>
</dbReference>
<feature type="transmembrane region" description="Helical" evidence="7">
    <location>
        <begin position="449"/>
        <end position="471"/>
    </location>
</feature>
<dbReference type="AlphaFoldDB" id="A0A068V0G6"/>
<name>A0A068V0G6_COFCA</name>
<comment type="subcellular location">
    <subcellularLocation>
        <location evidence="1">Membrane</location>
        <topology evidence="1">Multi-pass membrane protein</topology>
    </subcellularLocation>
</comment>
<evidence type="ECO:0000256" key="1">
    <source>
        <dbReference type="ARBA" id="ARBA00004141"/>
    </source>
</evidence>
<dbReference type="Pfam" id="PF00083">
    <property type="entry name" value="Sugar_tr"/>
    <property type="match status" value="1"/>
</dbReference>
<dbReference type="GO" id="GO:0016020">
    <property type="term" value="C:membrane"/>
    <property type="evidence" value="ECO:0007669"/>
    <property type="project" value="UniProtKB-SubCell"/>
</dbReference>
<evidence type="ECO:0000313" key="10">
    <source>
        <dbReference type="Proteomes" id="UP000295252"/>
    </source>
</evidence>
<feature type="transmembrane region" description="Helical" evidence="7">
    <location>
        <begin position="150"/>
        <end position="171"/>
    </location>
</feature>
<feature type="domain" description="Major facilitator superfamily (MFS) profile" evidence="8">
    <location>
        <begin position="26"/>
        <end position="474"/>
    </location>
</feature>
<proteinExistence type="inferred from homology"/>
<dbReference type="FunFam" id="1.20.1250.20:FF:000232">
    <property type="entry name" value="Organic cation/carnitine transporter 7"/>
    <property type="match status" value="1"/>
</dbReference>
<dbReference type="SUPFAM" id="SSF103473">
    <property type="entry name" value="MFS general substrate transporter"/>
    <property type="match status" value="1"/>
</dbReference>
<keyword evidence="3 7" id="KW-0812">Transmembrane</keyword>
<feature type="transmembrane region" description="Helical" evidence="7">
    <location>
        <begin position="93"/>
        <end position="114"/>
    </location>
</feature>
<keyword evidence="4 7" id="KW-1133">Transmembrane helix</keyword>
<evidence type="ECO:0000256" key="3">
    <source>
        <dbReference type="ARBA" id="ARBA00022692"/>
    </source>
</evidence>
<dbReference type="InParanoid" id="A0A068V0G6"/>
<keyword evidence="10" id="KW-1185">Reference proteome</keyword>
<feature type="transmembrane region" description="Helical" evidence="7">
    <location>
        <begin position="63"/>
        <end position="81"/>
    </location>
</feature>
<dbReference type="Proteomes" id="UP000295252">
    <property type="component" value="Chromosome VIII"/>
</dbReference>
<feature type="transmembrane region" description="Helical" evidence="7">
    <location>
        <begin position="177"/>
        <end position="195"/>
    </location>
</feature>
<dbReference type="Gene3D" id="1.20.1250.20">
    <property type="entry name" value="MFS general substrate transporter like domains"/>
    <property type="match status" value="1"/>
</dbReference>
<dbReference type="GO" id="GO:0022857">
    <property type="term" value="F:transmembrane transporter activity"/>
    <property type="evidence" value="ECO:0007669"/>
    <property type="project" value="InterPro"/>
</dbReference>
<evidence type="ECO:0000256" key="6">
    <source>
        <dbReference type="ARBA" id="ARBA00044504"/>
    </source>
</evidence>
<dbReference type="InterPro" id="IPR005828">
    <property type="entry name" value="MFS_sugar_transport-like"/>
</dbReference>
<gene>
    <name evidence="9" type="ORF">GSCOC_T00040552001</name>
</gene>
<dbReference type="STRING" id="49390.A0A068V0G6"/>
<dbReference type="PANTHER" id="PTHR23511:SF5">
    <property type="entry name" value="MAJOR FACILITATOR-TYPE TRANSPORTER HXNZ-RELATED"/>
    <property type="match status" value="1"/>
</dbReference>
<keyword evidence="2" id="KW-0813">Transport</keyword>
<feature type="transmembrane region" description="Helical" evidence="7">
    <location>
        <begin position="420"/>
        <end position="443"/>
    </location>
</feature>
<dbReference type="PhylomeDB" id="A0A068V0G6"/>
<feature type="transmembrane region" description="Helical" evidence="7">
    <location>
        <begin position="332"/>
        <end position="354"/>
    </location>
</feature>
<accession>A0A068V0G6</accession>
<sequence length="488" mass="53518">MGDPSSVHTVDEALSTIGFGNFQTVLLLYGALGWVAEAMELMILSFIGPVLQSEWRLSSSKESLISTVVFAGMLIGAYLWGHISDNWGRKKGFLGAAILSAGAGLLSAFSPNYITFVTCRFFAGIGLAAGYLFTSWFLEFVPTSNRGSWMMVFSSFWTVGTIFEASLAWIVMPRWGWRWLLVLSSVPYFLVLLFYKCVPESPRYLSAKGRLKEAHEILEKAAQLNGMELPSDTLVSDQVKNLDEGLSLVEETQLLSSSQNELLEPRNRCRPPTLLSLFSQKYIRTTLLLWFLYFANTFSYYGVILLTSQLSSMVNKCGSITFLSVGSQDSRLYINVFLTSLAEVPGLVLAAFIVDRVGRKVSMVIMFTLGFILLLPLVVQQNGVLTTALLFGARMFVSATFEVACVYAPEVYPTDIRASAVGLTTSIGRIGGMLCPLVAVALVSDCHQTAAVILILAMIFLSAVSVAFLPFETGGRDLSESVHQPVVE</sequence>
<evidence type="ECO:0000256" key="5">
    <source>
        <dbReference type="ARBA" id="ARBA00023136"/>
    </source>
</evidence>
<dbReference type="EMBL" id="HG739165">
    <property type="protein sequence ID" value="CDP14260.1"/>
    <property type="molecule type" value="Genomic_DNA"/>
</dbReference>
<keyword evidence="5 7" id="KW-0472">Membrane</keyword>
<organism evidence="9 10">
    <name type="scientific">Coffea canephora</name>
    <name type="common">Robusta coffee</name>
    <dbReference type="NCBI Taxonomy" id="49390"/>
    <lineage>
        <taxon>Eukaryota</taxon>
        <taxon>Viridiplantae</taxon>
        <taxon>Streptophyta</taxon>
        <taxon>Embryophyta</taxon>
        <taxon>Tracheophyta</taxon>
        <taxon>Spermatophyta</taxon>
        <taxon>Magnoliopsida</taxon>
        <taxon>eudicotyledons</taxon>
        <taxon>Gunneridae</taxon>
        <taxon>Pentapetalae</taxon>
        <taxon>asterids</taxon>
        <taxon>lamiids</taxon>
        <taxon>Gentianales</taxon>
        <taxon>Rubiaceae</taxon>
        <taxon>Ixoroideae</taxon>
        <taxon>Gardenieae complex</taxon>
        <taxon>Bertiereae - Coffeeae clade</taxon>
        <taxon>Coffeeae</taxon>
        <taxon>Coffea</taxon>
    </lineage>
</organism>
<feature type="transmembrane region" description="Helical" evidence="7">
    <location>
        <begin position="120"/>
        <end position="138"/>
    </location>
</feature>
<dbReference type="PANTHER" id="PTHR23511">
    <property type="entry name" value="SYNAPTIC VESICLE GLYCOPROTEIN 2"/>
    <property type="match status" value="1"/>
</dbReference>
<evidence type="ECO:0000313" key="9">
    <source>
        <dbReference type="EMBL" id="CDP14260.1"/>
    </source>
</evidence>
<feature type="transmembrane region" description="Helical" evidence="7">
    <location>
        <begin position="361"/>
        <end position="379"/>
    </location>
</feature>
<comment type="similarity">
    <text evidence="6">Belongs to the major facilitator superfamily. Phosphate:H(+) symporter (TC 2.A.1.9) family.</text>
</comment>
<dbReference type="PROSITE" id="PS50850">
    <property type="entry name" value="MFS"/>
    <property type="match status" value="1"/>
</dbReference>
<feature type="transmembrane region" description="Helical" evidence="7">
    <location>
        <begin position="26"/>
        <end position="51"/>
    </location>
</feature>
<dbReference type="OMA" id="SGWRYLM"/>
<evidence type="ECO:0000259" key="8">
    <source>
        <dbReference type="PROSITE" id="PS50850"/>
    </source>
</evidence>
<evidence type="ECO:0000256" key="4">
    <source>
        <dbReference type="ARBA" id="ARBA00022989"/>
    </source>
</evidence>